<protein>
    <recommendedName>
        <fullName evidence="3">DDE Tnp4 domain-containing protein</fullName>
    </recommendedName>
</protein>
<dbReference type="OrthoDB" id="6332927at2759"/>
<dbReference type="Proteomes" id="UP000000305">
    <property type="component" value="Unassembled WGS sequence"/>
</dbReference>
<dbReference type="HOGENOM" id="CLU_1788800_0_0_1"/>
<reference evidence="4 5" key="1">
    <citation type="journal article" date="2011" name="Science">
        <title>The ecoresponsive genome of Daphnia pulex.</title>
        <authorList>
            <person name="Colbourne J.K."/>
            <person name="Pfrender M.E."/>
            <person name="Gilbert D."/>
            <person name="Thomas W.K."/>
            <person name="Tucker A."/>
            <person name="Oakley T.H."/>
            <person name="Tokishita S."/>
            <person name="Aerts A."/>
            <person name="Arnold G.J."/>
            <person name="Basu M.K."/>
            <person name="Bauer D.J."/>
            <person name="Caceres C.E."/>
            <person name="Carmel L."/>
            <person name="Casola C."/>
            <person name="Choi J.H."/>
            <person name="Detter J.C."/>
            <person name="Dong Q."/>
            <person name="Dusheyko S."/>
            <person name="Eads B.D."/>
            <person name="Frohlich T."/>
            <person name="Geiler-Samerotte K.A."/>
            <person name="Gerlach D."/>
            <person name="Hatcher P."/>
            <person name="Jogdeo S."/>
            <person name="Krijgsveld J."/>
            <person name="Kriventseva E.V."/>
            <person name="Kultz D."/>
            <person name="Laforsch C."/>
            <person name="Lindquist E."/>
            <person name="Lopez J."/>
            <person name="Manak J.R."/>
            <person name="Muller J."/>
            <person name="Pangilinan J."/>
            <person name="Patwardhan R.P."/>
            <person name="Pitluck S."/>
            <person name="Pritham E.J."/>
            <person name="Rechtsteiner A."/>
            <person name="Rho M."/>
            <person name="Rogozin I.B."/>
            <person name="Sakarya O."/>
            <person name="Salamov A."/>
            <person name="Schaack S."/>
            <person name="Shapiro H."/>
            <person name="Shiga Y."/>
            <person name="Skalitzky C."/>
            <person name="Smith Z."/>
            <person name="Souvorov A."/>
            <person name="Sung W."/>
            <person name="Tang Z."/>
            <person name="Tsuchiya D."/>
            <person name="Tu H."/>
            <person name="Vos H."/>
            <person name="Wang M."/>
            <person name="Wolf Y.I."/>
            <person name="Yamagata H."/>
            <person name="Yamada T."/>
            <person name="Ye Y."/>
            <person name="Shaw J.R."/>
            <person name="Andrews J."/>
            <person name="Crease T.J."/>
            <person name="Tang H."/>
            <person name="Lucas S.M."/>
            <person name="Robertson H.M."/>
            <person name="Bork P."/>
            <person name="Koonin E.V."/>
            <person name="Zdobnov E.M."/>
            <person name="Grigoriev I.V."/>
            <person name="Lynch M."/>
            <person name="Boore J.L."/>
        </authorList>
    </citation>
    <scope>NUCLEOTIDE SEQUENCE [LARGE SCALE GENOMIC DNA]</scope>
</reference>
<dbReference type="InterPro" id="IPR027806">
    <property type="entry name" value="HARBI1_dom"/>
</dbReference>
<sequence length="145" mass="17165">MDPIPLLGIISFLQQEEDDEDEDILAILNIIKFEIRFNAALSSNRQIIERVFVRLKGKFRRLKTYDVKNLDYFNDMIVTACCLHNFTLDLPFELDDDREHQNELNDDFDLLDEDVNEELDDRAIEKRNTIAAYYAEVLEESEEEE</sequence>
<keyword evidence="5" id="KW-1185">Reference proteome</keyword>
<accession>E9GZE0</accession>
<evidence type="ECO:0000256" key="1">
    <source>
        <dbReference type="ARBA" id="ARBA00001968"/>
    </source>
</evidence>
<dbReference type="EMBL" id="GL732577">
    <property type="protein sequence ID" value="EFX75176.1"/>
    <property type="molecule type" value="Genomic_DNA"/>
</dbReference>
<dbReference type="GO" id="GO:0046872">
    <property type="term" value="F:metal ion binding"/>
    <property type="evidence" value="ECO:0007669"/>
    <property type="project" value="UniProtKB-KW"/>
</dbReference>
<dbReference type="OMA" id="MIVTACC"/>
<organism evidence="4 5">
    <name type="scientific">Daphnia pulex</name>
    <name type="common">Water flea</name>
    <dbReference type="NCBI Taxonomy" id="6669"/>
    <lineage>
        <taxon>Eukaryota</taxon>
        <taxon>Metazoa</taxon>
        <taxon>Ecdysozoa</taxon>
        <taxon>Arthropoda</taxon>
        <taxon>Crustacea</taxon>
        <taxon>Branchiopoda</taxon>
        <taxon>Diplostraca</taxon>
        <taxon>Cladocera</taxon>
        <taxon>Anomopoda</taxon>
        <taxon>Daphniidae</taxon>
        <taxon>Daphnia</taxon>
    </lineage>
</organism>
<comment type="cofactor">
    <cofactor evidence="1">
        <name>a divalent metal cation</name>
        <dbReference type="ChEBI" id="CHEBI:60240"/>
    </cofactor>
</comment>
<dbReference type="AlphaFoldDB" id="E9GZE0"/>
<evidence type="ECO:0000259" key="3">
    <source>
        <dbReference type="Pfam" id="PF13359"/>
    </source>
</evidence>
<name>E9GZE0_DAPPU</name>
<evidence type="ECO:0000313" key="4">
    <source>
        <dbReference type="EMBL" id="EFX75176.1"/>
    </source>
</evidence>
<dbReference type="KEGG" id="dpx:DAPPUDRAFT_250858"/>
<evidence type="ECO:0000313" key="5">
    <source>
        <dbReference type="Proteomes" id="UP000000305"/>
    </source>
</evidence>
<evidence type="ECO:0000256" key="2">
    <source>
        <dbReference type="ARBA" id="ARBA00022723"/>
    </source>
</evidence>
<dbReference type="Pfam" id="PF13359">
    <property type="entry name" value="DDE_Tnp_4"/>
    <property type="match status" value="1"/>
</dbReference>
<gene>
    <name evidence="4" type="ORF">DAPPUDRAFT_250858</name>
</gene>
<feature type="domain" description="DDE Tnp4" evidence="3">
    <location>
        <begin position="34"/>
        <end position="85"/>
    </location>
</feature>
<dbReference type="InParanoid" id="E9GZE0"/>
<proteinExistence type="predicted"/>
<keyword evidence="2" id="KW-0479">Metal-binding</keyword>